<dbReference type="Proteomes" id="UP000257014">
    <property type="component" value="Unassembled WGS sequence"/>
</dbReference>
<dbReference type="AlphaFoldDB" id="A0A3E0K2N8"/>
<accession>A0A3E0K2N8</accession>
<evidence type="ECO:0000313" key="2">
    <source>
        <dbReference type="EMBL" id="REJ27391.1"/>
    </source>
</evidence>
<evidence type="ECO:0000256" key="1">
    <source>
        <dbReference type="SAM" id="MobiDB-lite"/>
    </source>
</evidence>
<gene>
    <name evidence="2" type="ORF">C6P37_11240</name>
</gene>
<feature type="compositionally biased region" description="Polar residues" evidence="1">
    <location>
        <begin position="1"/>
        <end position="16"/>
    </location>
</feature>
<feature type="region of interest" description="Disordered" evidence="1">
    <location>
        <begin position="85"/>
        <end position="111"/>
    </location>
</feature>
<dbReference type="EMBL" id="QEWE01000021">
    <property type="protein sequence ID" value="REJ27391.1"/>
    <property type="molecule type" value="Genomic_DNA"/>
</dbReference>
<feature type="compositionally biased region" description="Basic and acidic residues" evidence="1">
    <location>
        <begin position="37"/>
        <end position="49"/>
    </location>
</feature>
<organism evidence="2 3">
    <name type="scientific">Caldibacillus debilis</name>
    <dbReference type="NCBI Taxonomy" id="301148"/>
    <lineage>
        <taxon>Bacteria</taxon>
        <taxon>Bacillati</taxon>
        <taxon>Bacillota</taxon>
        <taxon>Bacilli</taxon>
        <taxon>Bacillales</taxon>
        <taxon>Bacillaceae</taxon>
        <taxon>Caldibacillus</taxon>
    </lineage>
</organism>
<reference evidence="2 3" key="1">
    <citation type="submission" date="2018-03" db="EMBL/GenBank/DDBJ databases">
        <authorList>
            <person name="Keele B.F."/>
        </authorList>
    </citation>
    <scope>NUCLEOTIDE SEQUENCE [LARGE SCALE GENOMIC DNA]</scope>
    <source>
        <strain evidence="2">ZCTH4_d</strain>
    </source>
</reference>
<proteinExistence type="predicted"/>
<evidence type="ECO:0000313" key="3">
    <source>
        <dbReference type="Proteomes" id="UP000257014"/>
    </source>
</evidence>
<feature type="region of interest" description="Disordered" evidence="1">
    <location>
        <begin position="1"/>
        <end position="64"/>
    </location>
</feature>
<name>A0A3E0K2N8_9BACI</name>
<protein>
    <submittedName>
        <fullName evidence="2">Uncharacterized protein</fullName>
    </submittedName>
</protein>
<sequence>MPASFCANSLTSSVQGTPAAPEDVPASRPMGKCRLRPAPENRKMDEGAKKVRLPLAPERPVSPLHGASGIVPMEIFFFTAGFSSGQKIPPPRSRRGTAGIRDMPGQTPAVF</sequence>
<comment type="caution">
    <text evidence="2">The sequence shown here is derived from an EMBL/GenBank/DDBJ whole genome shotgun (WGS) entry which is preliminary data.</text>
</comment>